<dbReference type="SUPFAM" id="SSF53271">
    <property type="entry name" value="PRTase-like"/>
    <property type="match status" value="1"/>
</dbReference>
<dbReference type="RefSeq" id="WP_073294395.1">
    <property type="nucleotide sequence ID" value="NZ_FQUF01000002.1"/>
</dbReference>
<reference evidence="2 3" key="1">
    <citation type="submission" date="2016-11" db="EMBL/GenBank/DDBJ databases">
        <authorList>
            <person name="Jaros S."/>
            <person name="Januszkiewicz K."/>
            <person name="Wedrychowicz H."/>
        </authorList>
    </citation>
    <scope>NUCLEOTIDE SEQUENCE [LARGE SCALE GENOMIC DNA]</scope>
    <source>
        <strain evidence="2 3">DSM 15692</strain>
    </source>
</reference>
<organism evidence="2 3">
    <name type="scientific">Atopostipes suicloacalis DSM 15692</name>
    <dbReference type="NCBI Taxonomy" id="1121025"/>
    <lineage>
        <taxon>Bacteria</taxon>
        <taxon>Bacillati</taxon>
        <taxon>Bacillota</taxon>
        <taxon>Bacilli</taxon>
        <taxon>Lactobacillales</taxon>
        <taxon>Carnobacteriaceae</taxon>
        <taxon>Atopostipes</taxon>
    </lineage>
</organism>
<dbReference type="Gene3D" id="3.40.50.2020">
    <property type="match status" value="1"/>
</dbReference>
<evidence type="ECO:0000313" key="3">
    <source>
        <dbReference type="Proteomes" id="UP000184128"/>
    </source>
</evidence>
<dbReference type="EMBL" id="FQUF01000002">
    <property type="protein sequence ID" value="SHE27479.1"/>
    <property type="molecule type" value="Genomic_DNA"/>
</dbReference>
<dbReference type="InterPro" id="IPR000836">
    <property type="entry name" value="PRTase_dom"/>
</dbReference>
<name>A0A1M4S5L6_9LACT</name>
<accession>A0A1M4S5L6</accession>
<dbReference type="STRING" id="1121025.SAMN02745249_00041"/>
<comment type="similarity">
    <text evidence="1">Belongs to the ComF/GntX family.</text>
</comment>
<sequence>MNTCVLCNQSLRNNLSLSFIFSRQKIKEKFLCEKCRNKFEKIVSTNSCPGCFRPQSSHDYCKDCKKWQEQYPKTHLNHEALYAYNEIAKEYMDQYKFQGDLLLANIFSEDLHECLNKYQKEYLITPIPLNTHSKQKRGFNQVELLLEKAEIPYIPFLENVRHEASQSSKNRPERLKTPQPFQLINQKTLQKSSKNKLLIVDDVYTTGRTILHARLLFETALSDPYEIKTFSLFR</sequence>
<keyword evidence="3" id="KW-1185">Reference proteome</keyword>
<gene>
    <name evidence="2" type="ORF">SAMN02745249_00041</name>
</gene>
<dbReference type="AlphaFoldDB" id="A0A1M4S5L6"/>
<evidence type="ECO:0000256" key="1">
    <source>
        <dbReference type="ARBA" id="ARBA00008007"/>
    </source>
</evidence>
<dbReference type="InterPro" id="IPR029057">
    <property type="entry name" value="PRTase-like"/>
</dbReference>
<dbReference type="OrthoDB" id="9779910at2"/>
<dbReference type="PANTHER" id="PTHR47505">
    <property type="entry name" value="DNA UTILIZATION PROTEIN YHGH"/>
    <property type="match status" value="1"/>
</dbReference>
<proteinExistence type="inferred from homology"/>
<dbReference type="InterPro" id="IPR051910">
    <property type="entry name" value="ComF/GntX_DNA_util-trans"/>
</dbReference>
<protein>
    <submittedName>
        <fullName evidence="2">Competence protein ComFC</fullName>
    </submittedName>
</protein>
<dbReference type="PANTHER" id="PTHR47505:SF1">
    <property type="entry name" value="DNA UTILIZATION PROTEIN YHGH"/>
    <property type="match status" value="1"/>
</dbReference>
<dbReference type="Proteomes" id="UP000184128">
    <property type="component" value="Unassembled WGS sequence"/>
</dbReference>
<evidence type="ECO:0000313" key="2">
    <source>
        <dbReference type="EMBL" id="SHE27479.1"/>
    </source>
</evidence>
<dbReference type="CDD" id="cd06223">
    <property type="entry name" value="PRTases_typeI"/>
    <property type="match status" value="1"/>
</dbReference>